<reference evidence="2 3" key="1">
    <citation type="submission" date="2020-03" db="EMBL/GenBank/DDBJ databases">
        <title>Chryseoglobus sp. isolated from a deep-sea seamount.</title>
        <authorList>
            <person name="Zhang D.-C."/>
        </authorList>
    </citation>
    <scope>NUCLEOTIDE SEQUENCE [LARGE SCALE GENOMIC DNA]</scope>
    <source>
        <strain evidence="2 3">KN1116</strain>
    </source>
</reference>
<dbReference type="AlphaFoldDB" id="A0A9E5JXC2"/>
<dbReference type="RefSeq" id="WP_152584217.1">
    <property type="nucleotide sequence ID" value="NZ_VIKT02000032.1"/>
</dbReference>
<feature type="transmembrane region" description="Helical" evidence="1">
    <location>
        <begin position="125"/>
        <end position="148"/>
    </location>
</feature>
<evidence type="ECO:0000313" key="2">
    <source>
        <dbReference type="EMBL" id="NHF64063.1"/>
    </source>
</evidence>
<feature type="transmembrane region" description="Helical" evidence="1">
    <location>
        <begin position="82"/>
        <end position="105"/>
    </location>
</feature>
<dbReference type="OrthoDB" id="1160166at2"/>
<name>A0A9E5JXC2_9MICO</name>
<keyword evidence="1" id="KW-0472">Membrane</keyword>
<dbReference type="Proteomes" id="UP000818266">
    <property type="component" value="Unassembled WGS sequence"/>
</dbReference>
<protein>
    <submittedName>
        <fullName evidence="2">DUF4386 domain-containing protein</fullName>
    </submittedName>
</protein>
<feature type="transmembrane region" description="Helical" evidence="1">
    <location>
        <begin position="12"/>
        <end position="33"/>
    </location>
</feature>
<dbReference type="Pfam" id="PF14329">
    <property type="entry name" value="DUF4386"/>
    <property type="match status" value="1"/>
</dbReference>
<proteinExistence type="predicted"/>
<sequence>MHPLSRTARLTGAFYLGLALTGMLGFLLIRPQVFTAGDSTAVLEALAGNLPLARVGLLLELGIVVTQVLTALWFFKLFGGVNAFAAGSLATLGLMNAVAILGSAASLSTAIQLGESTSADAAVQASLLIVLSEGFWAAGVVFFGAWLIPMGMLVLQSGYAWRWIGWALVVGGIGYIASIVLVTLAPEATVVADLLVIPATVGEFSIMLSLLIRGVPARAAARALEASR</sequence>
<feature type="transmembrane region" description="Helical" evidence="1">
    <location>
        <begin position="190"/>
        <end position="212"/>
    </location>
</feature>
<organism evidence="2 3">
    <name type="scientific">Microcella pacifica</name>
    <dbReference type="NCBI Taxonomy" id="2591847"/>
    <lineage>
        <taxon>Bacteria</taxon>
        <taxon>Bacillati</taxon>
        <taxon>Actinomycetota</taxon>
        <taxon>Actinomycetes</taxon>
        <taxon>Micrococcales</taxon>
        <taxon>Microbacteriaceae</taxon>
        <taxon>Microcella</taxon>
    </lineage>
</organism>
<dbReference type="EMBL" id="VIKT02000032">
    <property type="protein sequence ID" value="NHF64063.1"/>
    <property type="molecule type" value="Genomic_DNA"/>
</dbReference>
<accession>A0A9E5JXC2</accession>
<evidence type="ECO:0000313" key="3">
    <source>
        <dbReference type="Proteomes" id="UP000818266"/>
    </source>
</evidence>
<keyword evidence="1" id="KW-0812">Transmembrane</keyword>
<keyword evidence="1" id="KW-1133">Transmembrane helix</keyword>
<comment type="caution">
    <text evidence="2">The sequence shown here is derived from an EMBL/GenBank/DDBJ whole genome shotgun (WGS) entry which is preliminary data.</text>
</comment>
<keyword evidence="3" id="KW-1185">Reference proteome</keyword>
<feature type="transmembrane region" description="Helical" evidence="1">
    <location>
        <begin position="160"/>
        <end position="184"/>
    </location>
</feature>
<feature type="transmembrane region" description="Helical" evidence="1">
    <location>
        <begin position="53"/>
        <end position="75"/>
    </location>
</feature>
<gene>
    <name evidence="2" type="ORF">FK219_012605</name>
</gene>
<evidence type="ECO:0000256" key="1">
    <source>
        <dbReference type="SAM" id="Phobius"/>
    </source>
</evidence>
<dbReference type="InterPro" id="IPR025495">
    <property type="entry name" value="DUF4386"/>
</dbReference>